<evidence type="ECO:0000313" key="14">
    <source>
        <dbReference type="Proteomes" id="UP000195880"/>
    </source>
</evidence>
<protein>
    <recommendedName>
        <fullName evidence="6">Valine dehydrogenase</fullName>
        <ecNumber evidence="5">1.4.1.23</ecNumber>
    </recommendedName>
</protein>
<evidence type="ECO:0000256" key="3">
    <source>
        <dbReference type="ARBA" id="ARBA00006382"/>
    </source>
</evidence>
<keyword evidence="8" id="KW-0560">Oxidoreductase</keyword>
<dbReference type="SMART" id="SM00839">
    <property type="entry name" value="ELFV_dehydrog"/>
    <property type="match status" value="1"/>
</dbReference>
<keyword evidence="11" id="KW-0547">Nucleotide-binding</keyword>
<dbReference type="Pfam" id="PF02812">
    <property type="entry name" value="ELFV_dehydrog_N"/>
    <property type="match status" value="1"/>
</dbReference>
<dbReference type="OrthoDB" id="9803297at2"/>
<accession>A0A1Z1W3P2</accession>
<dbReference type="KEGG" id="salf:SMD44_00423"/>
<feature type="domain" description="Glutamate/phenylalanine/leucine/valine/L-tryptophan dehydrogenase C-terminal" evidence="12">
    <location>
        <begin position="139"/>
        <end position="341"/>
    </location>
</feature>
<dbReference type="EC" id="1.4.1.23" evidence="5"/>
<dbReference type="SUPFAM" id="SSF53223">
    <property type="entry name" value="Aminoacid dehydrogenase-like, N-terminal domain"/>
    <property type="match status" value="1"/>
</dbReference>
<dbReference type="Gene3D" id="3.40.50.10860">
    <property type="entry name" value="Leucine Dehydrogenase, chain A, domain 1"/>
    <property type="match status" value="1"/>
</dbReference>
<dbReference type="InterPro" id="IPR046346">
    <property type="entry name" value="Aminoacid_DH-like_N_sf"/>
</dbReference>
<dbReference type="GO" id="GO:0006574">
    <property type="term" value="P:L-valine catabolic process"/>
    <property type="evidence" value="ECO:0007669"/>
    <property type="project" value="UniProtKB-UniPathway"/>
</dbReference>
<dbReference type="Proteomes" id="UP000195880">
    <property type="component" value="Chromosome"/>
</dbReference>
<comment type="similarity">
    <text evidence="3">Belongs to the Glu/Leu/Phe/Val dehydrogenases family.</text>
</comment>
<dbReference type="STRING" id="67267.GCA_000716675_00683"/>
<comment type="pathway">
    <text evidence="2">Amino-acid degradation; L-valine degradation.</text>
</comment>
<keyword evidence="14" id="KW-1185">Reference proteome</keyword>
<sequence length="341" mass="35473">MTSTIFDRLRSGGFEQALFHQDARTGLRSLVVLHDTTLGPALGGVRMHAYENETAALDDGLRLARAMTLKAAAAGLDLGGGWSVVLGDPARDKSEALLRAHGRFVATLGGRFIPVNDVGTTQADLEVIGTEASPVCADGDPSPMTALGVLEGIRACLRATGGDGSMRGVRVCVQGAGNVGAALARLLAAEGAELLVSDIDARRADAVARSVGARVVDPATAAATACDVLAPCALGGVVDDRTLPELRCRIIAGGANNVLAAPEHAAALEARGILYAPDFCVNAGGLIFLEERLRCHDDARTEQRVRQVGARVATVIERARRSGVPPTEAALTLARERLRPR</sequence>
<evidence type="ECO:0000256" key="2">
    <source>
        <dbReference type="ARBA" id="ARBA00005109"/>
    </source>
</evidence>
<evidence type="ECO:0000256" key="1">
    <source>
        <dbReference type="ARBA" id="ARBA00004496"/>
    </source>
</evidence>
<evidence type="ECO:0000256" key="4">
    <source>
        <dbReference type="ARBA" id="ARBA00011738"/>
    </source>
</evidence>
<evidence type="ECO:0000313" key="13">
    <source>
        <dbReference type="EMBL" id="ARX81025.1"/>
    </source>
</evidence>
<dbReference type="SUPFAM" id="SSF51735">
    <property type="entry name" value="NAD(P)-binding Rossmann-fold domains"/>
    <property type="match status" value="1"/>
</dbReference>
<dbReference type="InterPro" id="IPR006096">
    <property type="entry name" value="Glu/Leu/Phe/Val/Trp_DH_C"/>
</dbReference>
<comment type="subcellular location">
    <subcellularLocation>
        <location evidence="1">Cytoplasm</location>
    </subcellularLocation>
</comment>
<dbReference type="UniPathway" id="UPA00362"/>
<dbReference type="GO" id="GO:0043837">
    <property type="term" value="F:valine dehydrogenase (NAD+) activity"/>
    <property type="evidence" value="ECO:0007669"/>
    <property type="project" value="UniProtKB-EC"/>
</dbReference>
<dbReference type="eggNOG" id="COG0334">
    <property type="taxonomic scope" value="Bacteria"/>
</dbReference>
<evidence type="ECO:0000256" key="6">
    <source>
        <dbReference type="ARBA" id="ARBA00017332"/>
    </source>
</evidence>
<organism evidence="13 14">
    <name type="scientific">Streptomyces alboflavus</name>
    <dbReference type="NCBI Taxonomy" id="67267"/>
    <lineage>
        <taxon>Bacteria</taxon>
        <taxon>Bacillati</taxon>
        <taxon>Actinomycetota</taxon>
        <taxon>Actinomycetes</taxon>
        <taxon>Kitasatosporales</taxon>
        <taxon>Streptomycetaceae</taxon>
        <taxon>Streptomyces</taxon>
    </lineage>
</organism>
<evidence type="ECO:0000259" key="12">
    <source>
        <dbReference type="SMART" id="SM00839"/>
    </source>
</evidence>
<dbReference type="InterPro" id="IPR016211">
    <property type="entry name" value="Glu/Phe/Leu/Val/Trp_DH_bac/arc"/>
</dbReference>
<feature type="binding site" evidence="11">
    <location>
        <begin position="175"/>
        <end position="180"/>
    </location>
    <ligand>
        <name>NAD(+)</name>
        <dbReference type="ChEBI" id="CHEBI:57540"/>
    </ligand>
</feature>
<dbReference type="PANTHER" id="PTHR42722">
    <property type="entry name" value="LEUCINE DEHYDROGENASE"/>
    <property type="match status" value="1"/>
</dbReference>
<keyword evidence="7" id="KW-0101">Branched-chain amino acid catabolism</keyword>
<dbReference type="InterPro" id="IPR006097">
    <property type="entry name" value="Glu/Leu/Phe/Val/Trp_DH_dimer"/>
</dbReference>
<gene>
    <name evidence="13" type="ORF">SMD44_00423</name>
</gene>
<dbReference type="InterPro" id="IPR036291">
    <property type="entry name" value="NAD(P)-bd_dom_sf"/>
</dbReference>
<dbReference type="EMBL" id="CP021748">
    <property type="protein sequence ID" value="ARX81025.1"/>
    <property type="molecule type" value="Genomic_DNA"/>
</dbReference>
<dbReference type="CDD" id="cd01075">
    <property type="entry name" value="NAD_bind_Leu_Phe_Val_DH"/>
    <property type="match status" value="1"/>
</dbReference>
<dbReference type="AlphaFoldDB" id="A0A1Z1W3P2"/>
<evidence type="ECO:0000256" key="8">
    <source>
        <dbReference type="ARBA" id="ARBA00023002"/>
    </source>
</evidence>
<name>A0A1Z1W3P2_9ACTN</name>
<dbReference type="GO" id="GO:0000166">
    <property type="term" value="F:nucleotide binding"/>
    <property type="evidence" value="ECO:0007669"/>
    <property type="project" value="UniProtKB-KW"/>
</dbReference>
<dbReference type="PANTHER" id="PTHR42722:SF1">
    <property type="entry name" value="VALINE DEHYDROGENASE"/>
    <property type="match status" value="1"/>
</dbReference>
<dbReference type="PIRSF" id="PIRSF000188">
    <property type="entry name" value="Phe_leu_dh"/>
    <property type="match status" value="1"/>
</dbReference>
<comment type="catalytic activity">
    <reaction evidence="10">
        <text>L-valine + NAD(+) + H2O = 3-methyl-2-oxobutanoate + NH4(+) + NADH + H(+)</text>
        <dbReference type="Rhea" id="RHEA:30763"/>
        <dbReference type="ChEBI" id="CHEBI:11851"/>
        <dbReference type="ChEBI" id="CHEBI:15377"/>
        <dbReference type="ChEBI" id="CHEBI:15378"/>
        <dbReference type="ChEBI" id="CHEBI:28938"/>
        <dbReference type="ChEBI" id="CHEBI:57540"/>
        <dbReference type="ChEBI" id="CHEBI:57762"/>
        <dbReference type="ChEBI" id="CHEBI:57945"/>
        <dbReference type="EC" id="1.4.1.23"/>
    </reaction>
</comment>
<reference evidence="13 14" key="1">
    <citation type="submission" date="2017-05" db="EMBL/GenBank/DDBJ databases">
        <title>Streptomyces alboflavus Genome sequencing and assembly.</title>
        <authorList>
            <person name="Wang Y."/>
            <person name="Du B."/>
            <person name="Ding Y."/>
            <person name="Liu H."/>
            <person name="Hou Q."/>
            <person name="Liu K."/>
            <person name="Wang C."/>
            <person name="Yao L."/>
        </authorList>
    </citation>
    <scope>NUCLEOTIDE SEQUENCE [LARGE SCALE GENOMIC DNA]</scope>
    <source>
        <strain evidence="13 14">MDJK44</strain>
    </source>
</reference>
<evidence type="ECO:0000256" key="9">
    <source>
        <dbReference type="ARBA" id="ARBA00023027"/>
    </source>
</evidence>
<dbReference type="Pfam" id="PF00208">
    <property type="entry name" value="ELFV_dehydrog"/>
    <property type="match status" value="2"/>
</dbReference>
<evidence type="ECO:0000256" key="11">
    <source>
        <dbReference type="PIRSR" id="PIRSR000188-2"/>
    </source>
</evidence>
<evidence type="ECO:0000256" key="10">
    <source>
        <dbReference type="ARBA" id="ARBA00048547"/>
    </source>
</evidence>
<evidence type="ECO:0000256" key="5">
    <source>
        <dbReference type="ARBA" id="ARBA00012136"/>
    </source>
</evidence>
<dbReference type="RefSeq" id="WP_159399491.1">
    <property type="nucleotide sequence ID" value="NZ_CP021748.1"/>
</dbReference>
<comment type="subunit">
    <text evidence="4">Homodimer.</text>
</comment>
<keyword evidence="9 11" id="KW-0520">NAD</keyword>
<evidence type="ECO:0000256" key="7">
    <source>
        <dbReference type="ARBA" id="ARBA00022456"/>
    </source>
</evidence>
<dbReference type="GO" id="GO:0005737">
    <property type="term" value="C:cytoplasm"/>
    <property type="evidence" value="ECO:0007669"/>
    <property type="project" value="UniProtKB-SubCell"/>
</dbReference>
<proteinExistence type="inferred from homology"/>
<dbReference type="Gene3D" id="3.40.50.720">
    <property type="entry name" value="NAD(P)-binding Rossmann-like Domain"/>
    <property type="match status" value="1"/>
</dbReference>